<feature type="domain" description="HECT" evidence="9">
    <location>
        <begin position="3635"/>
        <end position="3809"/>
    </location>
</feature>
<feature type="compositionally biased region" description="Low complexity" evidence="8">
    <location>
        <begin position="2128"/>
        <end position="2142"/>
    </location>
</feature>
<dbReference type="GO" id="GO:0070534">
    <property type="term" value="P:protein K63-linked ubiquitination"/>
    <property type="evidence" value="ECO:0007669"/>
    <property type="project" value="TreeGrafter"/>
</dbReference>
<dbReference type="GO" id="GO:0043161">
    <property type="term" value="P:proteasome-mediated ubiquitin-dependent protein catabolic process"/>
    <property type="evidence" value="ECO:0007669"/>
    <property type="project" value="TreeGrafter"/>
</dbReference>
<evidence type="ECO:0000259" key="9">
    <source>
        <dbReference type="PROSITE" id="PS50237"/>
    </source>
</evidence>
<feature type="region of interest" description="Disordered" evidence="8">
    <location>
        <begin position="247"/>
        <end position="275"/>
    </location>
</feature>
<dbReference type="EC" id="2.3.2.26" evidence="7"/>
<evidence type="ECO:0000256" key="8">
    <source>
        <dbReference type="SAM" id="MobiDB-lite"/>
    </source>
</evidence>
<dbReference type="SMART" id="SM00248">
    <property type="entry name" value="ANK"/>
    <property type="match status" value="3"/>
</dbReference>
<dbReference type="InterPro" id="IPR016024">
    <property type="entry name" value="ARM-type_fold"/>
</dbReference>
<evidence type="ECO:0000256" key="2">
    <source>
        <dbReference type="ARBA" id="ARBA00006331"/>
    </source>
</evidence>
<feature type="region of interest" description="Disordered" evidence="8">
    <location>
        <begin position="776"/>
        <end position="807"/>
    </location>
</feature>
<dbReference type="ExpressionAtlas" id="A0A3Q0KSJ0">
    <property type="expression patterns" value="baseline"/>
</dbReference>
<comment type="similarity">
    <text evidence="2 7">Belongs to the UPL family. K-HECT subfamily.</text>
</comment>
<feature type="compositionally biased region" description="Basic and acidic residues" evidence="8">
    <location>
        <begin position="1568"/>
        <end position="1579"/>
    </location>
</feature>
<dbReference type="UniPathway" id="UPA00143"/>
<feature type="region of interest" description="Disordered" evidence="8">
    <location>
        <begin position="2093"/>
        <end position="2233"/>
    </location>
</feature>
<evidence type="ECO:0000256" key="6">
    <source>
        <dbReference type="PROSITE-ProRule" id="PRU00104"/>
    </source>
</evidence>
<feature type="region of interest" description="Disordered" evidence="8">
    <location>
        <begin position="1868"/>
        <end position="1898"/>
    </location>
</feature>
<dbReference type="Gene3D" id="1.25.10.10">
    <property type="entry name" value="Leucine-rich Repeat Variant"/>
    <property type="match status" value="1"/>
</dbReference>
<dbReference type="PROSITE" id="PS50088">
    <property type="entry name" value="ANK_REPEAT"/>
    <property type="match status" value="2"/>
</dbReference>
<evidence type="ECO:0000256" key="4">
    <source>
        <dbReference type="ARBA" id="ARBA00022786"/>
    </source>
</evidence>
<feature type="compositionally biased region" description="Polar residues" evidence="8">
    <location>
        <begin position="252"/>
        <end position="275"/>
    </location>
</feature>
<evidence type="ECO:0000313" key="11">
    <source>
        <dbReference type="WBParaSite" id="Smp_169180.1"/>
    </source>
</evidence>
<evidence type="ECO:0000256" key="7">
    <source>
        <dbReference type="RuleBase" id="RU369009"/>
    </source>
</evidence>
<dbReference type="InterPro" id="IPR002110">
    <property type="entry name" value="Ankyrin_rpt"/>
</dbReference>
<sequence>MEADPAIVLEWLDSVNDELRELQLTALEQLCNEVLFSDNVDVFFERYPPRLFIPALCKIFLDELAPDSVLEANARALTYYLDVSLDCAPRIARSPNVLTAMTSRLDAVDMTSAKSNELGQQIIKMLQLICTREPGAVYTAGGLTSVLRYIRLYPHLLHADVLQAGMDIIRRLFSRADPADKNLTSWIDALSSLLDRRETGVADQALRAFANLVARFTRTGADPSPLADSHIIDCLLQRLRVAGGVETDNEVTDSSGPSLPTDTSGSSRDGLSSVTTESNPVAVHAVTNILTSLCCNSVSITHKLLTSDGQFAMTLAMVVQRSTDELVVLSVLRLIEVLLVLLHQTQNVQLKSRESSQTKEQVCKTTLPESANDDISKQNQMQSQLFKSNEFQTSISIIEHAENSQNTSQSEHTIETPLESQHSWEGDAVHRHFIEAIKRQDLDFMKRSLKSGKIDVNYMDHLGQTLLNWAASFGSPAMVELLCTHGANVNLGVRTPLDYAASFGRVEICKTLLNWGADINKQDVQGRKPIDRAREHPDFPGSQQVIDLLESESKRAGFRGLSSKLDKSDKQLTPGSSSTPSSYVSFAQHKPDVIQSNDPGEAQRLFVDQLLPLLVGLFKESTSSVRHQCTLLVWRMIQYMRPDHLETISLMDNQSVPFAFSLTQMIYTVLIEEREELISRALELSLRLLNKTPHIYVLVFYRLGLIPLIQIIIDILHHLLIMENKSGVTVTTITTSTTNTGQQFSVSSSDENEGKDVCTASVTKKTTDTTSTTTVMTSATSSTVPASITPTISPSTTTTTTTTRSTKTKEIIEELSQKNTLVIDKENKSESVKNVEKQRVRDQLNVNLNESKNYMPEILSTPTNEDEEEQQHQLVLQSTSTSERVHLDAQLYNWNGWHFFCMGQLLSIFNGFAFITIQLQPEDGGLRVLCIHNSAHRNNPVPIQLHPGENPFSRPSLKSRMLRMHQHLMELIDSNITITPLFKDVDTETVQTTENDEGREQTNQLDSVKKQTQLNILTHSSLSNLEASHNNARRFRRRLGLRHDPISINLAATTMGGHTSKLQRQASSPARVCLTSRFSTKIPIQSNPTESSGLLDSTTSVSFGSIICSLLKRKDGTYVSVKPRAPTVFNSKSSLNEALLLSENFCSGFKRVRIASISKETPVSSVNTEFNNTASKTQTNPNVLLKSTKRHSRSFISMFSQLDLPPSVSYTPFITTTTASGATINRSNSSSVNSNITTPTVSGTSIYSQSIPEIFDFDSLINSDSLNIGTAYLNLCDTTSFETTTESNITTDFTDDDNYNDGDRKFSKTDQSLTNATNMELSRIDKLFFPNEIIHETYNSGQLVVLLRTEDDDSRSSESTIERLILIRKHMLTLANQLLERLQIDTYLSSTNYTSLSTTSSSSSLSGIIDKIGPINALNRIKLIVMQIWDIFKMDKDYSFSVTLNKLFIVFKKLSDLLNEGEQTITAYELTTSGLIQVLLLCLSVAYAGHWHCHIFSMELDNTTALLWYLQERRRVFVLNMLSHSKSKSISLLVRRLVQAFELTEHLPLRLFSAAHLLRSSSTNASSVHHDTSNHKLDRNNTNNNMNDSNKTLKNTNTNYIPPTNLINRIGYSASLPINFINSSFSRCHSGIYTDHGDPVSINFKQPFQDSMDAKELAALLRFCPILLDYPEFDSCFTPSLHQIAKRLPLYLDKLSNLPSVVELKSNNNDNNTTENKLHHNKSKRLYNWRGKLLFVSPLATVGQLERFLSRMSTKQWYECSRLDLSLWSQIHLANSFNSTSGLYFPAPPPGNSSADYLGGIIDWLATNGNRRPLEDWINPAIVGLISIAASTSSPVKGRAVSILGPQAGALVGGYTIRGSGIGVVVKPKRMNCPNGSNQNESRGKKSMSDQKSSHTSFSTVNINENETHAWITVDLGLQLIPTAYTLAYLRRADASEHSLAPRNWKLEASNDAVTWIVLREHNNDLSIQSVSGSRATWSINSYHNNYNSNKAETISSTLNTACTKKSIRGWRFFKIQTTGTNANGGKQLALGGLEFYGNVYSVHDSVLTPSALAQKIYSISSERKDASPPPPQTITKSMSSSSWLTVNVKLSTNNRNSQVDQNEMNNDANDINNCTVIKSDAEEITEENSSSKSSNLNITLKQIDNHRRDPKSSNDEIIRHHITSIISSSSSSQQKNPIDDNYEEEEEQVEAEEKEHDNHVDVDDNDDDDDDNDDDDDDEDDDDGIGKNITKNLNHESSDTLMNILFDEEAGSDDNMMTSASKSDVDMILELSAKKLDNLNILSSGTIDDKLLQCFGNLLANDKSSPELYQLLRRIAPQDLDYDLLNKCTSRSMDSIHSGEEEHHSKETMNNYQSEDTKRIDSIILDTGEIDITEPHISYIDHSNPEASGESDAPGLGYLLNSIEPEAIEFADTVEAIIRSNTVQNRRNNIGDDNENPIGLTINKISQTSSHSWKHFQSTQNANHKNNNRISVDQLIHNEEEKSEKICEPIGLLTQSSESYSNLPVIKTVNTEPCNNTNKLSKNSDDHNQQLNETYQYSEQLNETTSFNANLSSDSSGFQVLPSSWKPIHQQFRRRIRRNRPRQMVSSESKDTPASHSNSPHSGTPPVPLSWNEATDALRLPLGLIPTFIPNPGSTNAPGTTAYVLCRPPSSDHECSANDEDSYSRLSLFLGIYMNSEYLIQIPLRDKNATLFNYIQELSEKFELLENSNEYRLSKSIDGNDKTKNNYLIKLGYRFWDANDDCVKSSTLTTISTPCIAGDNNNNNNHDVNGSTIRTIYGKALLNKHDLRFTPSLDRPIIYTSSGIKIPIISDNNIDDSNNNDVDGVSVNNLTNKSEYLIMNNYDVHKSYPPSDPEDILQLIKLLYQLSGLKEFSLENNNNNNNDNSLVGKSESIEMKMEDFTSTRLTNKLLCQIHDPLALASGALPNWCLSLSQRFNILFSFNVRSQLFSACAFGPARAATWLQNRPLQKRTYLSHSDGYSRAGSAGSASGRSSYRILLPSVNASLISALLNNTNASNNNNNTITATTATNNITSNALDDGNRSINSDEDIVLLRPSILNHLLNITGVNGTANNNTSSLQNIDIGNDLDINSDNISSVESILTTLGIPLLTSTTTSTAASLNCDTNFLSDSTGASNNNNDLINCLLVHGNQNNQHLTTSMGGIATTPNGGGGSSGFGIGLISDDRSTSQIGRLHKEFVRIPRLPHELLTQLTSKYMKSSSNYYHYHQSDNLTFWHWASRLMEEHASRKSELEIQFIGEEGTGLGPTLEFYSLLAAELRRRDGLMWVTNDFTMTTEQSSHSHSVLPTVSSSATIEQHVISNSGQPNSMDNEIDDIDEANIYVNTPYGLFPAPWPGDQVPESVLYRFFILGITVAKCLQDNRRIDLPLSSPLLKLLSTYGSVVNTHNCNDHELEKCYSATSSLDNSKTINNVDFSVLSDVESAFQNVLYGYSYLKNQLTSITTSTTTDQFIKNQFNPNDDEEFNLASFLISPQYKRLYQCCGSISQNNNNNNLQSSTHWISGLLNLNDFCIIYPERAQFLKQITEFHRRKSTMSNGNTNEKCINDLAVEIFGCDLTDLCLSMEFLPSSKLFGFSSYPLKDVYDWEATITTTPRTTNNSTEESLHKNVTENSQSIVAPVTVHNIEKYLELTLAFCLDKGIRKQLDAFKDGFERVLPLRWLALFTATELGELIAGDSVVHWTREDLLAYTVPSLGFTKQSPTYQMLINVLCNFNSTERRAFLQFTTGCSSLPPGGLKNLHPRLRIVRKEITNSGPYPSVNTCVHYLKLPEYQSEKELRTRLLQATKEIGFYLN</sequence>
<feature type="compositionally biased region" description="Acidic residues" evidence="8">
    <location>
        <begin position="2204"/>
        <end position="2224"/>
    </location>
</feature>
<keyword evidence="3 7" id="KW-0808">Transferase</keyword>
<comment type="catalytic activity">
    <reaction evidence="1 7">
        <text>S-ubiquitinyl-[E2 ubiquitin-conjugating enzyme]-L-cysteine + [acceptor protein]-L-lysine = [E2 ubiquitin-conjugating enzyme]-L-cysteine + N(6)-ubiquitinyl-[acceptor protein]-L-lysine.</text>
        <dbReference type="EC" id="2.3.2.26"/>
    </reaction>
</comment>
<feature type="repeat" description="ANK" evidence="5">
    <location>
        <begin position="462"/>
        <end position="494"/>
    </location>
</feature>
<keyword evidence="5" id="KW-0040">ANK repeat</keyword>
<dbReference type="SMART" id="SM00119">
    <property type="entry name" value="HECTc"/>
    <property type="match status" value="1"/>
</dbReference>
<feature type="region of interest" description="Disordered" evidence="8">
    <location>
        <begin position="2575"/>
        <end position="2612"/>
    </location>
</feature>
<dbReference type="GO" id="GO:0061630">
    <property type="term" value="F:ubiquitin protein ligase activity"/>
    <property type="evidence" value="ECO:0007669"/>
    <property type="project" value="UniProtKB-UniRule"/>
</dbReference>
<feature type="compositionally biased region" description="Basic and acidic residues" evidence="8">
    <location>
        <begin position="1882"/>
        <end position="1893"/>
    </location>
</feature>
<dbReference type="Proteomes" id="UP000008854">
    <property type="component" value="Unassembled WGS sequence"/>
</dbReference>
<dbReference type="FunFam" id="3.30.2410.10:FF:000007">
    <property type="entry name" value="Putative E3 ubiquitin-protein ligase HECTD1"/>
    <property type="match status" value="1"/>
</dbReference>
<feature type="compositionally biased region" description="Polar residues" evidence="8">
    <location>
        <begin position="2093"/>
        <end position="2102"/>
    </location>
</feature>
<evidence type="ECO:0000256" key="5">
    <source>
        <dbReference type="PROSITE-ProRule" id="PRU00023"/>
    </source>
</evidence>
<comment type="function">
    <text evidence="7">E3 ubiquitin-protein ligase which accepts ubiquitin from an E2 ubiquitin-conjugating enzyme in the form of a thioester and then directly transfers the ubiquitin to targeted substrates.</text>
</comment>
<dbReference type="SUPFAM" id="SSF48371">
    <property type="entry name" value="ARM repeat"/>
    <property type="match status" value="1"/>
</dbReference>
<feature type="repeat" description="ANK" evidence="5">
    <location>
        <begin position="492"/>
        <end position="524"/>
    </location>
</feature>
<feature type="compositionally biased region" description="Low complexity" evidence="8">
    <location>
        <begin position="1580"/>
        <end position="1595"/>
    </location>
</feature>
<dbReference type="Pfam" id="PF00632">
    <property type="entry name" value="HECT"/>
    <property type="match status" value="1"/>
</dbReference>
<dbReference type="InParanoid" id="A0A3Q0KSJ0"/>
<dbReference type="PROSITE" id="PS50297">
    <property type="entry name" value="ANK_REP_REGION"/>
    <property type="match status" value="2"/>
</dbReference>
<feature type="compositionally biased region" description="Low complexity" evidence="8">
    <location>
        <begin position="2103"/>
        <end position="2114"/>
    </location>
</feature>
<feature type="active site" description="Glycyl thioester intermediate" evidence="6">
    <location>
        <position position="3778"/>
    </location>
</feature>
<dbReference type="Pfam" id="PF12796">
    <property type="entry name" value="Ank_2"/>
    <property type="match status" value="1"/>
</dbReference>
<dbReference type="PANTHER" id="PTHR45670">
    <property type="entry name" value="E3 UBIQUITIN-PROTEIN LIGASE TRIP12"/>
    <property type="match status" value="1"/>
</dbReference>
<evidence type="ECO:0000256" key="1">
    <source>
        <dbReference type="ARBA" id="ARBA00000885"/>
    </source>
</evidence>
<protein>
    <recommendedName>
        <fullName evidence="7">E3 ubiquitin-protein ligase</fullName>
        <ecNumber evidence="7">2.3.2.26</ecNumber>
    </recommendedName>
</protein>
<dbReference type="InterPro" id="IPR011989">
    <property type="entry name" value="ARM-like"/>
</dbReference>
<organism evidence="10 11">
    <name type="scientific">Schistosoma mansoni</name>
    <name type="common">Blood fluke</name>
    <dbReference type="NCBI Taxonomy" id="6183"/>
    <lineage>
        <taxon>Eukaryota</taxon>
        <taxon>Metazoa</taxon>
        <taxon>Spiralia</taxon>
        <taxon>Lophotrochozoa</taxon>
        <taxon>Platyhelminthes</taxon>
        <taxon>Trematoda</taxon>
        <taxon>Digenea</taxon>
        <taxon>Strigeidida</taxon>
        <taxon>Schistosomatoidea</taxon>
        <taxon>Schistosomatidae</taxon>
        <taxon>Schistosoma</taxon>
    </lineage>
</organism>
<dbReference type="GO" id="GO:0016607">
    <property type="term" value="C:nuclear speck"/>
    <property type="evidence" value="ECO:0007669"/>
    <property type="project" value="TreeGrafter"/>
</dbReference>
<comment type="pathway">
    <text evidence="7">Protein modification; protein ubiquitination.</text>
</comment>
<feature type="compositionally biased region" description="Acidic residues" evidence="8">
    <location>
        <begin position="2181"/>
        <end position="2191"/>
    </location>
</feature>
<dbReference type="FunCoup" id="A0A3Q0KSJ0">
    <property type="interactions" value="1873"/>
</dbReference>
<evidence type="ECO:0000256" key="3">
    <source>
        <dbReference type="ARBA" id="ARBA00022679"/>
    </source>
</evidence>
<feature type="compositionally biased region" description="Low complexity" evidence="8">
    <location>
        <begin position="776"/>
        <end position="805"/>
    </location>
</feature>
<dbReference type="Gene3D" id="1.25.40.20">
    <property type="entry name" value="Ankyrin repeat-containing domain"/>
    <property type="match status" value="1"/>
</dbReference>
<feature type="compositionally biased region" description="Basic and acidic residues" evidence="8">
    <location>
        <begin position="2144"/>
        <end position="2160"/>
    </location>
</feature>
<dbReference type="PANTHER" id="PTHR45670:SF1">
    <property type="entry name" value="E3 UBIQUITIN-PROTEIN LIGASE HECTD1"/>
    <property type="match status" value="1"/>
</dbReference>
<keyword evidence="4 6" id="KW-0833">Ubl conjugation pathway</keyword>
<dbReference type="Gene3D" id="3.90.1750.10">
    <property type="entry name" value="Hect, E3 ligase catalytic domains"/>
    <property type="match status" value="1"/>
</dbReference>
<keyword evidence="10" id="KW-1185">Reference proteome</keyword>
<proteinExistence type="inferred from homology"/>
<dbReference type="WBParaSite" id="Smp_169180.1">
    <property type="protein sequence ID" value="Smp_169180.1"/>
    <property type="gene ID" value="Smp_169180"/>
</dbReference>
<evidence type="ECO:0000313" key="10">
    <source>
        <dbReference type="Proteomes" id="UP000008854"/>
    </source>
</evidence>
<feature type="compositionally biased region" description="Basic and acidic residues" evidence="8">
    <location>
        <begin position="2192"/>
        <end position="2203"/>
    </location>
</feature>
<dbReference type="SUPFAM" id="SSF48403">
    <property type="entry name" value="Ankyrin repeat"/>
    <property type="match status" value="1"/>
</dbReference>
<feature type="compositionally biased region" description="Low complexity" evidence="8">
    <location>
        <begin position="2164"/>
        <end position="2173"/>
    </location>
</feature>
<dbReference type="Gene3D" id="3.30.2410.10">
    <property type="entry name" value="Hect, E3 ligase catalytic domain"/>
    <property type="match status" value="1"/>
</dbReference>
<reference evidence="10" key="1">
    <citation type="journal article" date="2012" name="PLoS Negl. Trop. Dis.">
        <title>A systematically improved high quality genome and transcriptome of the human blood fluke Schistosoma mansoni.</title>
        <authorList>
            <person name="Protasio A.V."/>
            <person name="Tsai I.J."/>
            <person name="Babbage A."/>
            <person name="Nichol S."/>
            <person name="Hunt M."/>
            <person name="Aslett M.A."/>
            <person name="De Silva N."/>
            <person name="Velarde G.S."/>
            <person name="Anderson T.J."/>
            <person name="Clark R.C."/>
            <person name="Davidson C."/>
            <person name="Dillon G.P."/>
            <person name="Holroyd N.E."/>
            <person name="LoVerde P.T."/>
            <person name="Lloyd C."/>
            <person name="McQuillan J."/>
            <person name="Oliveira G."/>
            <person name="Otto T.D."/>
            <person name="Parker-Manuel S.J."/>
            <person name="Quail M.A."/>
            <person name="Wilson R.A."/>
            <person name="Zerlotini A."/>
            <person name="Dunne D.W."/>
            <person name="Berriman M."/>
        </authorList>
    </citation>
    <scope>NUCLEOTIDE SEQUENCE [LARGE SCALE GENOMIC DNA]</scope>
    <source>
        <strain evidence="10">Puerto Rican</strain>
    </source>
</reference>
<dbReference type="InterPro" id="IPR035983">
    <property type="entry name" value="Hect_E3_ubiquitin_ligase"/>
</dbReference>
<dbReference type="InterPro" id="IPR036770">
    <property type="entry name" value="Ankyrin_rpt-contain_sf"/>
</dbReference>
<dbReference type="PROSITE" id="PS50237">
    <property type="entry name" value="HECT"/>
    <property type="match status" value="1"/>
</dbReference>
<dbReference type="InterPro" id="IPR045322">
    <property type="entry name" value="HECTD1/TRIP12-like"/>
</dbReference>
<dbReference type="STRING" id="6183.A0A3Q0KSJ0"/>
<reference evidence="11" key="2">
    <citation type="submission" date="2018-12" db="UniProtKB">
        <authorList>
            <consortium name="WormBaseParasite"/>
        </authorList>
    </citation>
    <scope>IDENTIFICATION</scope>
    <source>
        <strain evidence="11">Puerto Rican</strain>
    </source>
</reference>
<dbReference type="InterPro" id="IPR000569">
    <property type="entry name" value="HECT_dom"/>
</dbReference>
<dbReference type="SUPFAM" id="SSF56204">
    <property type="entry name" value="Hect, E3 ligase catalytic domain"/>
    <property type="match status" value="1"/>
</dbReference>
<name>A0A3Q0KSJ0_SCHMA</name>
<feature type="region of interest" description="Disordered" evidence="8">
    <location>
        <begin position="1565"/>
        <end position="1597"/>
    </location>
</feature>
<accession>A0A3Q0KSJ0</accession>